<dbReference type="NCBIfam" id="NF045851">
    <property type="entry name" value="mem_nucl_MnuA"/>
    <property type="match status" value="1"/>
</dbReference>
<feature type="compositionally biased region" description="Basic and acidic residues" evidence="1">
    <location>
        <begin position="172"/>
        <end position="181"/>
    </location>
</feature>
<feature type="compositionally biased region" description="Polar residues" evidence="1">
    <location>
        <begin position="185"/>
        <end position="200"/>
    </location>
</feature>
<dbReference type="Gene3D" id="3.60.10.10">
    <property type="entry name" value="Endonuclease/exonuclease/phosphatase"/>
    <property type="match status" value="1"/>
</dbReference>
<gene>
    <name evidence="2" type="ORF">MCAL160_0154</name>
</gene>
<name>A0AAT9F7L2_9BACT</name>
<dbReference type="PROSITE" id="PS51257">
    <property type="entry name" value="PROKAR_LIPOPROTEIN"/>
    <property type="match status" value="1"/>
</dbReference>
<feature type="region of interest" description="Disordered" evidence="1">
    <location>
        <begin position="113"/>
        <end position="216"/>
    </location>
</feature>
<dbReference type="RefSeq" id="WP_052461988.1">
    <property type="nucleotide sequence ID" value="NZ_AP013353.1"/>
</dbReference>
<reference evidence="2" key="1">
    <citation type="journal article" date="2014" name="Appl. Environ. Microbiol.">
        <title>Molecular Epidemiology of Cases of Mycoplasma californicum Infection in Japan.</title>
        <authorList>
            <person name="Hata E."/>
            <person name="Suzuki K."/>
            <person name="Hanyu H."/>
            <person name="Itoh M."/>
            <person name="Higuchi H."/>
            <person name="Kobayashi H."/>
        </authorList>
    </citation>
    <scope>NUCLEOTIDE SEQUENCE</scope>
    <source>
        <strain evidence="2">HAZ160_1</strain>
    </source>
</reference>
<dbReference type="InterPro" id="IPR036691">
    <property type="entry name" value="Endo/exonu/phosph_ase_sf"/>
</dbReference>
<feature type="compositionally biased region" description="Acidic residues" evidence="1">
    <location>
        <begin position="161"/>
        <end position="171"/>
    </location>
</feature>
<accession>A0AAT9F7L2</accession>
<dbReference type="KEGG" id="mcm:MCAL160_0154"/>
<dbReference type="AlphaFoldDB" id="A0AAT9F7L2"/>
<evidence type="ECO:0000256" key="1">
    <source>
        <dbReference type="SAM" id="MobiDB-lite"/>
    </source>
</evidence>
<feature type="compositionally biased region" description="Basic residues" evidence="1">
    <location>
        <begin position="125"/>
        <end position="136"/>
    </location>
</feature>
<proteinExistence type="predicted"/>
<reference evidence="2" key="3">
    <citation type="journal article" date="2019" name="Vet. Microbiol.">
        <title>Mutations associated with change of susceptibility to lincosamides and/or macrolides in field and laboratory-derived Mycoplasma californicum strains in Japan, and development of a rapid detection method for these mutations.</title>
        <authorList>
            <person name="Hata E."/>
            <person name="Nagai K."/>
            <person name="Murakami K."/>
        </authorList>
    </citation>
    <scope>NUCLEOTIDE SEQUENCE</scope>
    <source>
        <strain evidence="2">HAZ160_1</strain>
    </source>
</reference>
<sequence>MSIKRKLGFLAFGIPFGSVVVASCTQHYVQQKGLEVKLADNEKVNFKNIDSELNKFKLFDGGKELTKGYQLEIIHKVINNDNSLSLKFIISLNGFEVVRQLRIESTNVIVEKDKNNEGQDTPPKRNIKREKNKKPRMQPNPEQDGLDDDDPDDKDYMPGDNEADGNENVEPENDRKDEPVEPKNPSDSGENVNPHQPDSGQTKKINQNTNKKHVRIASWNVKNYGDKTLSKNPVKAEAVASVIFANEYDLVGLTELDGPNVPNELVKKLNELEKKNRPNENNIWKSLISDDYPKGSADKKAAFLYKDNIISPLILNNNKYYTFYNGDKFELKFGGTENKERKAPFIAKFRSKVSGYENVNFTYAISHFDGPGVKKDKGEKSMGKGNGSFEFNEAWNIKNVFDWMKTINGGDDDLIFQGDTNIKKGNENRAFGWVGSYENAKMVLNEQKDNTSLGKNMDKYSQPYDKIIHSSNLKFTNPQVFHLYDLVKNPNIFQYSSINSINDWVTYFNSKSNSYYNNEWQYVYDGVSDHCPISYDLILDANDPK</sequence>
<feature type="compositionally biased region" description="Acidic residues" evidence="1">
    <location>
        <begin position="144"/>
        <end position="153"/>
    </location>
</feature>
<reference evidence="2" key="2">
    <citation type="journal article" date="2014" name="Genome Announc.">
        <title>Complete Genome Sequence of Mycoplasma californicum Strain HAZ160_1 from Bovine Mastitic Milk in Japan.</title>
        <authorList>
            <person name="Hata E."/>
            <person name="Murakami K."/>
        </authorList>
    </citation>
    <scope>NUCLEOTIDE SEQUENCE</scope>
    <source>
        <strain evidence="2">HAZ160_1</strain>
    </source>
</reference>
<organism evidence="2">
    <name type="scientific">Mycoplasmopsis californica HAZ160_1</name>
    <dbReference type="NCBI Taxonomy" id="1397850"/>
    <lineage>
        <taxon>Bacteria</taxon>
        <taxon>Bacillati</taxon>
        <taxon>Mycoplasmatota</taxon>
        <taxon>Mycoplasmoidales</taxon>
        <taxon>Metamycoplasmataceae</taxon>
        <taxon>Mycoplasmopsis</taxon>
    </lineage>
</organism>
<reference evidence="2" key="4">
    <citation type="submission" date="2024-06" db="EMBL/GenBank/DDBJ databases">
        <authorList>
            <consortium name="Mycoplasma californicum genome sequencing consortium"/>
            <person name="Hata E."/>
            <person name="Tanaka K."/>
            <person name="Tamamura Y."/>
        </authorList>
    </citation>
    <scope>NUCLEOTIDE SEQUENCE</scope>
    <source>
        <strain evidence="2">HAZ160_1</strain>
    </source>
</reference>
<protein>
    <submittedName>
        <fullName evidence="2">Uncharacterized protein</fullName>
    </submittedName>
</protein>
<dbReference type="EMBL" id="AP013353">
    <property type="protein sequence ID" value="BAP00868.1"/>
    <property type="molecule type" value="Genomic_DNA"/>
</dbReference>
<evidence type="ECO:0000313" key="2">
    <source>
        <dbReference type="EMBL" id="BAP00868.1"/>
    </source>
</evidence>
<dbReference type="SUPFAM" id="SSF56219">
    <property type="entry name" value="DNase I-like"/>
    <property type="match status" value="1"/>
</dbReference>